<proteinExistence type="predicted"/>
<dbReference type="EMBL" id="JBHUHO010000045">
    <property type="protein sequence ID" value="MFD2117632.1"/>
    <property type="molecule type" value="Genomic_DNA"/>
</dbReference>
<name>A0ABW4YQ21_9BACL</name>
<evidence type="ECO:0000313" key="1">
    <source>
        <dbReference type="EMBL" id="MFD2117632.1"/>
    </source>
</evidence>
<reference evidence="2" key="1">
    <citation type="journal article" date="2019" name="Int. J. Syst. Evol. Microbiol.">
        <title>The Global Catalogue of Microorganisms (GCM) 10K type strain sequencing project: providing services to taxonomists for standard genome sequencing and annotation.</title>
        <authorList>
            <consortium name="The Broad Institute Genomics Platform"/>
            <consortium name="The Broad Institute Genome Sequencing Center for Infectious Disease"/>
            <person name="Wu L."/>
            <person name="Ma J."/>
        </authorList>
    </citation>
    <scope>NUCLEOTIDE SEQUENCE [LARGE SCALE GENOMIC DNA]</scope>
    <source>
        <strain evidence="2">GH52</strain>
    </source>
</reference>
<protein>
    <submittedName>
        <fullName evidence="1">Uncharacterized protein</fullName>
    </submittedName>
</protein>
<gene>
    <name evidence="1" type="ORF">ACFSJH_18040</name>
</gene>
<organism evidence="1 2">
    <name type="scientific">Paenibacillus yanchengensis</name>
    <dbReference type="NCBI Taxonomy" id="2035833"/>
    <lineage>
        <taxon>Bacteria</taxon>
        <taxon>Bacillati</taxon>
        <taxon>Bacillota</taxon>
        <taxon>Bacilli</taxon>
        <taxon>Bacillales</taxon>
        <taxon>Paenibacillaceae</taxon>
        <taxon>Paenibacillus</taxon>
    </lineage>
</organism>
<comment type="caution">
    <text evidence="1">The sequence shown here is derived from an EMBL/GenBank/DDBJ whole genome shotgun (WGS) entry which is preliminary data.</text>
</comment>
<dbReference type="Proteomes" id="UP001597362">
    <property type="component" value="Unassembled WGS sequence"/>
</dbReference>
<keyword evidence="2" id="KW-1185">Reference proteome</keyword>
<dbReference type="RefSeq" id="WP_377774881.1">
    <property type="nucleotide sequence ID" value="NZ_JBHUHO010000045.1"/>
</dbReference>
<accession>A0ABW4YQ21</accession>
<evidence type="ECO:0000313" key="2">
    <source>
        <dbReference type="Proteomes" id="UP001597362"/>
    </source>
</evidence>
<sequence>MKEAKAGIIEASMEVANFLVVDDINTIVDPKASTFDKSLALAGFLPISKVIKGGKLVVKLSSKEGRNIERAFEFTKVGK</sequence>